<feature type="domain" description="Rhodanese" evidence="2">
    <location>
        <begin position="54"/>
        <end position="138"/>
    </location>
</feature>
<dbReference type="PROSITE" id="PS50206">
    <property type="entry name" value="RHODANESE_3"/>
    <property type="match status" value="1"/>
</dbReference>
<feature type="signal peptide" evidence="1">
    <location>
        <begin position="1"/>
        <end position="23"/>
    </location>
</feature>
<dbReference type="AlphaFoldDB" id="A0A975NQ38"/>
<dbReference type="PANTHER" id="PTHR43031:SF1">
    <property type="entry name" value="PYRIDINE NUCLEOTIDE-DISULPHIDE OXIDOREDUCTASE"/>
    <property type="match status" value="1"/>
</dbReference>
<proteinExistence type="predicted"/>
<name>A0A975NQ38_9BRAD</name>
<dbReference type="RefSeq" id="WP_215614801.1">
    <property type="nucleotide sequence ID" value="NZ_CP076135.1"/>
</dbReference>
<dbReference type="PANTHER" id="PTHR43031">
    <property type="entry name" value="FAD-DEPENDENT OXIDOREDUCTASE"/>
    <property type="match status" value="1"/>
</dbReference>
<accession>A0A975NQ38</accession>
<evidence type="ECO:0000256" key="1">
    <source>
        <dbReference type="SAM" id="SignalP"/>
    </source>
</evidence>
<dbReference type="Gene3D" id="3.40.250.10">
    <property type="entry name" value="Rhodanese-like domain"/>
    <property type="match status" value="1"/>
</dbReference>
<dbReference type="Proteomes" id="UP000680805">
    <property type="component" value="Chromosome"/>
</dbReference>
<dbReference type="InterPro" id="IPR036873">
    <property type="entry name" value="Rhodanese-like_dom_sf"/>
</dbReference>
<dbReference type="InterPro" id="IPR001763">
    <property type="entry name" value="Rhodanese-like_dom"/>
</dbReference>
<protein>
    <submittedName>
        <fullName evidence="3">Rhodanese-like domain-containing protein</fullName>
    </submittedName>
</protein>
<feature type="chain" id="PRO_5036902651" evidence="1">
    <location>
        <begin position="24"/>
        <end position="141"/>
    </location>
</feature>
<sequence length="141" mass="15350">MTFANRMSAALLGATLLFSPAFAGSPAVKAMQDYMEFAPYEAGIIVPQQLSKEIFDSIVFIDTRDGAQFAAGSIPGARNIEWREVLSRIDEIPKDKKVILFCNTGSLSAQAAFALRVAGRDNVLVLQSGFDGWKRDAAYKP</sequence>
<gene>
    <name evidence="3" type="ORF">KMZ68_05230</name>
</gene>
<dbReference type="SMART" id="SM00450">
    <property type="entry name" value="RHOD"/>
    <property type="match status" value="1"/>
</dbReference>
<dbReference type="SUPFAM" id="SSF52821">
    <property type="entry name" value="Rhodanese/Cell cycle control phosphatase"/>
    <property type="match status" value="1"/>
</dbReference>
<dbReference type="KEGG" id="bsei:KMZ68_05230"/>
<keyword evidence="1" id="KW-0732">Signal</keyword>
<dbReference type="EMBL" id="CP076135">
    <property type="protein sequence ID" value="QWG19268.1"/>
    <property type="molecule type" value="Genomic_DNA"/>
</dbReference>
<dbReference type="InterPro" id="IPR050229">
    <property type="entry name" value="GlpE_sulfurtransferase"/>
</dbReference>
<evidence type="ECO:0000259" key="2">
    <source>
        <dbReference type="PROSITE" id="PS50206"/>
    </source>
</evidence>
<dbReference type="CDD" id="cd00158">
    <property type="entry name" value="RHOD"/>
    <property type="match status" value="1"/>
</dbReference>
<evidence type="ECO:0000313" key="4">
    <source>
        <dbReference type="Proteomes" id="UP000680805"/>
    </source>
</evidence>
<organism evidence="3 4">
    <name type="scientific">Bradyrhizobium sediminis</name>
    <dbReference type="NCBI Taxonomy" id="2840469"/>
    <lineage>
        <taxon>Bacteria</taxon>
        <taxon>Pseudomonadati</taxon>
        <taxon>Pseudomonadota</taxon>
        <taxon>Alphaproteobacteria</taxon>
        <taxon>Hyphomicrobiales</taxon>
        <taxon>Nitrobacteraceae</taxon>
        <taxon>Bradyrhizobium</taxon>
    </lineage>
</organism>
<reference evidence="3" key="1">
    <citation type="submission" date="2021-06" db="EMBL/GenBank/DDBJ databases">
        <title>Bradyrhizobium sp. S2-11-2 Genome sequencing.</title>
        <authorList>
            <person name="Jin L."/>
        </authorList>
    </citation>
    <scope>NUCLEOTIDE SEQUENCE</scope>
    <source>
        <strain evidence="3">S2-11-2</strain>
    </source>
</reference>
<evidence type="ECO:0000313" key="3">
    <source>
        <dbReference type="EMBL" id="QWG19268.1"/>
    </source>
</evidence>
<dbReference type="Pfam" id="PF00581">
    <property type="entry name" value="Rhodanese"/>
    <property type="match status" value="1"/>
</dbReference>